<dbReference type="CDD" id="cd16144">
    <property type="entry name" value="ARS_like"/>
    <property type="match status" value="1"/>
</dbReference>
<dbReference type="InterPro" id="IPR050738">
    <property type="entry name" value="Sulfatase"/>
</dbReference>
<dbReference type="Gene3D" id="3.40.720.10">
    <property type="entry name" value="Alkaline Phosphatase, subunit A"/>
    <property type="match status" value="1"/>
</dbReference>
<dbReference type="PROSITE" id="PS51257">
    <property type="entry name" value="PROKAR_LIPOPROTEIN"/>
    <property type="match status" value="1"/>
</dbReference>
<dbReference type="InterPro" id="IPR000917">
    <property type="entry name" value="Sulfatase_N"/>
</dbReference>
<dbReference type="InterPro" id="IPR017850">
    <property type="entry name" value="Alkaline_phosphatase_core_sf"/>
</dbReference>
<protein>
    <submittedName>
        <fullName evidence="8">Sulfatase</fullName>
    </submittedName>
</protein>
<comment type="cofactor">
    <cofactor evidence="1">
        <name>Ca(2+)</name>
        <dbReference type="ChEBI" id="CHEBI:29108"/>
    </cofactor>
</comment>
<proteinExistence type="inferred from homology"/>
<gene>
    <name evidence="8" type="ORF">I595_3319</name>
</gene>
<keyword evidence="4" id="KW-0732">Signal</keyword>
<comment type="caution">
    <text evidence="8">The sequence shown here is derived from an EMBL/GenBank/DDBJ whole genome shotgun (WGS) entry which is preliminary data.</text>
</comment>
<dbReference type="PANTHER" id="PTHR42693:SF42">
    <property type="entry name" value="ARYLSULFATASE G"/>
    <property type="match status" value="1"/>
</dbReference>
<evidence type="ECO:0000259" key="7">
    <source>
        <dbReference type="Pfam" id="PF00884"/>
    </source>
</evidence>
<keyword evidence="6" id="KW-0106">Calcium</keyword>
<dbReference type="Pfam" id="PF00884">
    <property type="entry name" value="Sulfatase"/>
    <property type="match status" value="1"/>
</dbReference>
<reference evidence="8 9" key="1">
    <citation type="submission" date="2015-09" db="EMBL/GenBank/DDBJ databases">
        <title>Genome sequence of the marine flavobacterium Croceitalea dokdonensis DOKDO 023 that contains proton- and sodium-pumping rhodopsins.</title>
        <authorList>
            <person name="Kwon S.-K."/>
            <person name="Lee H.K."/>
            <person name="Kwak M.-J."/>
            <person name="Kim J.F."/>
        </authorList>
    </citation>
    <scope>NUCLEOTIDE SEQUENCE [LARGE SCALE GENOMIC DNA]</scope>
    <source>
        <strain evidence="8 9">DOKDO 023</strain>
    </source>
</reference>
<dbReference type="Gene3D" id="3.30.1120.10">
    <property type="match status" value="1"/>
</dbReference>
<dbReference type="OrthoDB" id="9803751at2"/>
<keyword evidence="5" id="KW-0378">Hydrolase</keyword>
<name>A0A0P7ARJ2_9FLAO</name>
<keyword evidence="9" id="KW-1185">Reference proteome</keyword>
<dbReference type="PATRIC" id="fig|1300341.3.peg.3465"/>
<evidence type="ECO:0000256" key="6">
    <source>
        <dbReference type="ARBA" id="ARBA00022837"/>
    </source>
</evidence>
<dbReference type="RefSeq" id="WP_054560377.1">
    <property type="nucleotide sequence ID" value="NZ_LDJX01000008.1"/>
</dbReference>
<evidence type="ECO:0000256" key="2">
    <source>
        <dbReference type="ARBA" id="ARBA00008779"/>
    </source>
</evidence>
<sequence length="522" mass="58742">MERNLGIPLLVLFLMLGCKKSVEPKNVLLILVDDYGYNDMSFRNNSFYETPNIDQLASESTVFKEGYANSRVCSPSRASIMTGKFTARHGITDWIGAPVGEEWRKKKRFNQLLPPEYSRQLPSEDITLAEALKKQGYTTFFAGKWHLGGKGSWPEDYGFDHNVGGWDSGSPKGGFFAPYNNPILKNGQPGEHLSMRLAKETVAFMKDNTKQPFFAFLSFYAVHAPIQTTQQKWNKYRDKAVAKGLAETGYGMEAVLPIRQVQDNPIYAGLVESMDDAVGHVLDALKEMGLEENTMVVFTSDNGGVASGDNYATSNLPLRGGKGYQFEGGIKEPYLVKIPWLVNQPAETDVPVTAADLYPTILDAVEAELIPTQHKDGMSLLPLMTGLPTKERSLVWHYPHYGNQGGQPSSIIRKGKWKLIHYYEDGRDELYDLEIDISEKNNVASKHQELTSALLAELMDFLNGVDAKYPEKDPLYDAEKERVYLERMATEKRQALEQQRLEILQPNFQPNADWWGSQTTKD</sequence>
<dbReference type="PANTHER" id="PTHR42693">
    <property type="entry name" value="ARYLSULFATASE FAMILY MEMBER"/>
    <property type="match status" value="1"/>
</dbReference>
<feature type="domain" description="Sulfatase N-terminal" evidence="7">
    <location>
        <begin position="25"/>
        <end position="365"/>
    </location>
</feature>
<comment type="similarity">
    <text evidence="2">Belongs to the sulfatase family.</text>
</comment>
<evidence type="ECO:0000256" key="5">
    <source>
        <dbReference type="ARBA" id="ARBA00022801"/>
    </source>
</evidence>
<dbReference type="GO" id="GO:0004065">
    <property type="term" value="F:arylsulfatase activity"/>
    <property type="evidence" value="ECO:0007669"/>
    <property type="project" value="TreeGrafter"/>
</dbReference>
<evidence type="ECO:0000313" key="9">
    <source>
        <dbReference type="Proteomes" id="UP000050280"/>
    </source>
</evidence>
<evidence type="ECO:0000256" key="3">
    <source>
        <dbReference type="ARBA" id="ARBA00022723"/>
    </source>
</evidence>
<dbReference type="AlphaFoldDB" id="A0A0P7ARJ2"/>
<evidence type="ECO:0000313" key="8">
    <source>
        <dbReference type="EMBL" id="KPM30498.1"/>
    </source>
</evidence>
<dbReference type="SUPFAM" id="SSF53649">
    <property type="entry name" value="Alkaline phosphatase-like"/>
    <property type="match status" value="1"/>
</dbReference>
<dbReference type="InterPro" id="IPR024607">
    <property type="entry name" value="Sulfatase_CS"/>
</dbReference>
<organism evidence="8 9">
    <name type="scientific">Croceitalea dokdonensis DOKDO 023</name>
    <dbReference type="NCBI Taxonomy" id="1300341"/>
    <lineage>
        <taxon>Bacteria</taxon>
        <taxon>Pseudomonadati</taxon>
        <taxon>Bacteroidota</taxon>
        <taxon>Flavobacteriia</taxon>
        <taxon>Flavobacteriales</taxon>
        <taxon>Flavobacteriaceae</taxon>
        <taxon>Croceitalea</taxon>
    </lineage>
</organism>
<accession>A0A0P7ARJ2</accession>
<dbReference type="EMBL" id="LDJX01000008">
    <property type="protein sequence ID" value="KPM30498.1"/>
    <property type="molecule type" value="Genomic_DNA"/>
</dbReference>
<evidence type="ECO:0000256" key="4">
    <source>
        <dbReference type="ARBA" id="ARBA00022729"/>
    </source>
</evidence>
<keyword evidence="3" id="KW-0479">Metal-binding</keyword>
<evidence type="ECO:0000256" key="1">
    <source>
        <dbReference type="ARBA" id="ARBA00001913"/>
    </source>
</evidence>
<dbReference type="Proteomes" id="UP000050280">
    <property type="component" value="Unassembled WGS sequence"/>
</dbReference>
<dbReference type="STRING" id="1300341.I595_3319"/>
<dbReference type="GO" id="GO:0046872">
    <property type="term" value="F:metal ion binding"/>
    <property type="evidence" value="ECO:0007669"/>
    <property type="project" value="UniProtKB-KW"/>
</dbReference>
<dbReference type="PROSITE" id="PS00149">
    <property type="entry name" value="SULFATASE_2"/>
    <property type="match status" value="1"/>
</dbReference>